<evidence type="ECO:0000313" key="2">
    <source>
        <dbReference type="Proteomes" id="UP000685013"/>
    </source>
</evidence>
<accession>A0AAV6P4S2</accession>
<gene>
    <name evidence="1" type="ORF">SDJN03_01041</name>
</gene>
<name>A0AAV6P4S2_9ROSI</name>
<comment type="caution">
    <text evidence="1">The sequence shown here is derived from an EMBL/GenBank/DDBJ whole genome shotgun (WGS) entry which is preliminary data.</text>
</comment>
<proteinExistence type="predicted"/>
<protein>
    <submittedName>
        <fullName evidence="1">Uncharacterized protein</fullName>
    </submittedName>
</protein>
<dbReference type="EMBL" id="JAGKQH010000001">
    <property type="protein sequence ID" value="KAG6607699.1"/>
    <property type="molecule type" value="Genomic_DNA"/>
</dbReference>
<feature type="non-terminal residue" evidence="1">
    <location>
        <position position="1"/>
    </location>
</feature>
<evidence type="ECO:0000313" key="1">
    <source>
        <dbReference type="EMBL" id="KAG6607699.1"/>
    </source>
</evidence>
<reference evidence="1 2" key="1">
    <citation type="journal article" date="2021" name="Hortic Res">
        <title>The domestication of Cucurbita argyrosperma as revealed by the genome of its wild relative.</title>
        <authorList>
            <person name="Barrera-Redondo J."/>
            <person name="Sanchez-de la Vega G."/>
            <person name="Aguirre-Liguori J.A."/>
            <person name="Castellanos-Morales G."/>
            <person name="Gutierrez-Guerrero Y.T."/>
            <person name="Aguirre-Dugua X."/>
            <person name="Aguirre-Planter E."/>
            <person name="Tenaillon M.I."/>
            <person name="Lira-Saade R."/>
            <person name="Eguiarte L.E."/>
        </authorList>
    </citation>
    <scope>NUCLEOTIDE SEQUENCE [LARGE SCALE GENOMIC DNA]</scope>
    <source>
        <strain evidence="1">JBR-2021</strain>
    </source>
</reference>
<organism evidence="1 2">
    <name type="scientific">Cucurbita argyrosperma subsp. sororia</name>
    <dbReference type="NCBI Taxonomy" id="37648"/>
    <lineage>
        <taxon>Eukaryota</taxon>
        <taxon>Viridiplantae</taxon>
        <taxon>Streptophyta</taxon>
        <taxon>Embryophyta</taxon>
        <taxon>Tracheophyta</taxon>
        <taxon>Spermatophyta</taxon>
        <taxon>Magnoliopsida</taxon>
        <taxon>eudicotyledons</taxon>
        <taxon>Gunneridae</taxon>
        <taxon>Pentapetalae</taxon>
        <taxon>rosids</taxon>
        <taxon>fabids</taxon>
        <taxon>Cucurbitales</taxon>
        <taxon>Cucurbitaceae</taxon>
        <taxon>Cucurbiteae</taxon>
        <taxon>Cucurbita</taxon>
    </lineage>
</organism>
<dbReference type="AlphaFoldDB" id="A0AAV6P4S2"/>
<sequence length="76" mass="8850">MYRYIWKSRFFKAGAGKINDDPLAESEECEGPLNSEEFHQKVLSVVLIKVGTNRLLYVEAVAKFEDVEKVRLKIFR</sequence>
<keyword evidence="2" id="KW-1185">Reference proteome</keyword>
<dbReference type="Proteomes" id="UP000685013">
    <property type="component" value="Chromosome 1"/>
</dbReference>